<dbReference type="InterPro" id="IPR007196">
    <property type="entry name" value="CCR4-Not_Not1_C"/>
</dbReference>
<dbReference type="GO" id="GO:0000932">
    <property type="term" value="C:P-body"/>
    <property type="evidence" value="ECO:0007669"/>
    <property type="project" value="TreeGrafter"/>
</dbReference>
<keyword evidence="1" id="KW-0732">Signal</keyword>
<feature type="signal peptide" evidence="1">
    <location>
        <begin position="1"/>
        <end position="15"/>
    </location>
</feature>
<gene>
    <name evidence="3" type="ORF">MCOS_LOCUS10558</name>
</gene>
<proteinExistence type="predicted"/>
<dbReference type="GO" id="GO:0060090">
    <property type="term" value="F:molecular adaptor activity"/>
    <property type="evidence" value="ECO:0007669"/>
    <property type="project" value="TreeGrafter"/>
</dbReference>
<feature type="domain" description="CCR4-Not complex component Not1 C-terminal" evidence="2">
    <location>
        <begin position="4"/>
        <end position="107"/>
    </location>
</feature>
<dbReference type="GO" id="GO:0030015">
    <property type="term" value="C:CCR4-NOT core complex"/>
    <property type="evidence" value="ECO:0007669"/>
    <property type="project" value="InterPro"/>
</dbReference>
<dbReference type="Gene3D" id="1.25.40.800">
    <property type="match status" value="1"/>
</dbReference>
<protein>
    <submittedName>
        <fullName evidence="5">Not1 domain-containing protein</fullName>
    </submittedName>
</protein>
<dbReference type="OrthoDB" id="1933107at2759"/>
<evidence type="ECO:0000256" key="1">
    <source>
        <dbReference type="SAM" id="SignalP"/>
    </source>
</evidence>
<dbReference type="AlphaFoldDB" id="A0A0R3URQ2"/>
<keyword evidence="4" id="KW-1185">Reference proteome</keyword>
<evidence type="ECO:0000313" key="4">
    <source>
        <dbReference type="Proteomes" id="UP000267029"/>
    </source>
</evidence>
<dbReference type="PANTHER" id="PTHR13162">
    <property type="entry name" value="CCR4-NOT TRANSCRIPTION COMPLEX"/>
    <property type="match status" value="1"/>
</dbReference>
<dbReference type="WBParaSite" id="MCOS_0001055701-mRNA-1">
    <property type="protein sequence ID" value="MCOS_0001055701-mRNA-1"/>
    <property type="gene ID" value="MCOS_0001055701"/>
</dbReference>
<name>A0A0R3URQ2_MESCO</name>
<organism evidence="5">
    <name type="scientific">Mesocestoides corti</name>
    <name type="common">Flatworm</name>
    <dbReference type="NCBI Taxonomy" id="53468"/>
    <lineage>
        <taxon>Eukaryota</taxon>
        <taxon>Metazoa</taxon>
        <taxon>Spiralia</taxon>
        <taxon>Lophotrochozoa</taxon>
        <taxon>Platyhelminthes</taxon>
        <taxon>Cestoda</taxon>
        <taxon>Eucestoda</taxon>
        <taxon>Cyclophyllidea</taxon>
        <taxon>Mesocestoididae</taxon>
        <taxon>Mesocestoides</taxon>
    </lineage>
</organism>
<dbReference type="Pfam" id="PF04054">
    <property type="entry name" value="Not1"/>
    <property type="match status" value="1"/>
</dbReference>
<reference evidence="3 4" key="2">
    <citation type="submission" date="2018-10" db="EMBL/GenBank/DDBJ databases">
        <authorList>
            <consortium name="Pathogen Informatics"/>
        </authorList>
    </citation>
    <scope>NUCLEOTIDE SEQUENCE [LARGE SCALE GENOMIC DNA]</scope>
</reference>
<dbReference type="Proteomes" id="UP000267029">
    <property type="component" value="Unassembled WGS sequence"/>
</dbReference>
<evidence type="ECO:0000259" key="2">
    <source>
        <dbReference type="Pfam" id="PF04054"/>
    </source>
</evidence>
<feature type="chain" id="PRO_5043132354" evidence="1">
    <location>
        <begin position="16"/>
        <end position="110"/>
    </location>
</feature>
<dbReference type="STRING" id="53468.A0A0R3URQ2"/>
<dbReference type="EMBL" id="UXSR01006609">
    <property type="protein sequence ID" value="VDD84555.1"/>
    <property type="molecule type" value="Genomic_DNA"/>
</dbReference>
<dbReference type="GO" id="GO:0000288">
    <property type="term" value="P:nuclear-transcribed mRNA catabolic process, deadenylation-dependent decay"/>
    <property type="evidence" value="ECO:0007669"/>
    <property type="project" value="TreeGrafter"/>
</dbReference>
<dbReference type="PANTHER" id="PTHR13162:SF8">
    <property type="entry name" value="CCR4-NOT TRANSCRIPTION COMPLEX SUBUNIT 1"/>
    <property type="match status" value="1"/>
</dbReference>
<sequence length="110" mass="12671">MMNLLLYMCITAVKSLRESEMPRTVTAVAHTPQMDIIQRITICHPPVCQMCSGYLISPSRYLLLNCMAIQLRYPNSHAYYFSNTLLYQFAEQSKEQMKELISRVLMESGA</sequence>
<dbReference type="GO" id="GO:0017148">
    <property type="term" value="P:negative regulation of translation"/>
    <property type="evidence" value="ECO:0007669"/>
    <property type="project" value="InterPro"/>
</dbReference>
<reference evidence="5" key="1">
    <citation type="submission" date="2017-02" db="UniProtKB">
        <authorList>
            <consortium name="WormBaseParasite"/>
        </authorList>
    </citation>
    <scope>IDENTIFICATION</scope>
</reference>
<dbReference type="InterPro" id="IPR040398">
    <property type="entry name" value="Not1"/>
</dbReference>
<evidence type="ECO:0000313" key="5">
    <source>
        <dbReference type="WBParaSite" id="MCOS_0001055701-mRNA-1"/>
    </source>
</evidence>
<evidence type="ECO:0000313" key="3">
    <source>
        <dbReference type="EMBL" id="VDD84555.1"/>
    </source>
</evidence>
<accession>A0A0R3URQ2</accession>